<dbReference type="CDD" id="cd06171">
    <property type="entry name" value="Sigma70_r4"/>
    <property type="match status" value="1"/>
</dbReference>
<dbReference type="InterPro" id="IPR013325">
    <property type="entry name" value="RNA_pol_sigma_r2"/>
</dbReference>
<keyword evidence="9" id="KW-1185">Reference proteome</keyword>
<dbReference type="InterPro" id="IPR013324">
    <property type="entry name" value="RNA_pol_sigma_r3/r4-like"/>
</dbReference>
<evidence type="ECO:0000256" key="1">
    <source>
        <dbReference type="ARBA" id="ARBA00023015"/>
    </source>
</evidence>
<dbReference type="Pfam" id="PF04545">
    <property type="entry name" value="Sigma70_r4"/>
    <property type="match status" value="1"/>
</dbReference>
<name>A0ABP4VFL8_9ACTN</name>
<evidence type="ECO:0000313" key="8">
    <source>
        <dbReference type="EMBL" id="GAA1725125.1"/>
    </source>
</evidence>
<gene>
    <name evidence="8" type="ORF">GCM10009710_02330</name>
</gene>
<dbReference type="Pfam" id="PF04542">
    <property type="entry name" value="Sigma70_r2"/>
    <property type="match status" value="1"/>
</dbReference>
<dbReference type="SUPFAM" id="SSF88946">
    <property type="entry name" value="Sigma2 domain of RNA polymerase sigma factors"/>
    <property type="match status" value="1"/>
</dbReference>
<dbReference type="PRINTS" id="PR00046">
    <property type="entry name" value="SIGMA70FCT"/>
</dbReference>
<dbReference type="NCBIfam" id="TIGR02937">
    <property type="entry name" value="sigma70-ECF"/>
    <property type="match status" value="1"/>
</dbReference>
<dbReference type="RefSeq" id="WP_344196858.1">
    <property type="nucleotide sequence ID" value="NZ_BAAAME010000002.1"/>
</dbReference>
<dbReference type="InterPro" id="IPR007630">
    <property type="entry name" value="RNA_pol_sigma70_r4"/>
</dbReference>
<comment type="caution">
    <text evidence="8">The sequence shown here is derived from an EMBL/GenBank/DDBJ whole genome shotgun (WGS) entry which is preliminary data.</text>
</comment>
<dbReference type="PANTHER" id="PTHR30385:SF4">
    <property type="entry name" value="RNA POLYMERASE SIGMA-E FACTOR"/>
    <property type="match status" value="1"/>
</dbReference>
<evidence type="ECO:0000259" key="7">
    <source>
        <dbReference type="Pfam" id="PF04545"/>
    </source>
</evidence>
<keyword evidence="2" id="KW-0731">Sigma factor</keyword>
<dbReference type="EMBL" id="BAAAME010000002">
    <property type="protein sequence ID" value="GAA1725125.1"/>
    <property type="molecule type" value="Genomic_DNA"/>
</dbReference>
<dbReference type="SUPFAM" id="SSF88659">
    <property type="entry name" value="Sigma3 and sigma4 domains of RNA polymerase sigma factors"/>
    <property type="match status" value="2"/>
</dbReference>
<organism evidence="8 9">
    <name type="scientific">Aeromicrobium alkaliterrae</name>
    <dbReference type="NCBI Taxonomy" id="302168"/>
    <lineage>
        <taxon>Bacteria</taxon>
        <taxon>Bacillati</taxon>
        <taxon>Actinomycetota</taxon>
        <taxon>Actinomycetes</taxon>
        <taxon>Propionibacteriales</taxon>
        <taxon>Nocardioidaceae</taxon>
        <taxon>Aeromicrobium</taxon>
    </lineage>
</organism>
<dbReference type="Proteomes" id="UP001501057">
    <property type="component" value="Unassembled WGS sequence"/>
</dbReference>
<dbReference type="InterPro" id="IPR014284">
    <property type="entry name" value="RNA_pol_sigma-70_dom"/>
</dbReference>
<accession>A0ABP4VFL8</accession>
<evidence type="ECO:0000256" key="3">
    <source>
        <dbReference type="ARBA" id="ARBA00023125"/>
    </source>
</evidence>
<evidence type="ECO:0000313" key="9">
    <source>
        <dbReference type="Proteomes" id="UP001501057"/>
    </source>
</evidence>
<keyword evidence="1" id="KW-0805">Transcription regulation</keyword>
<feature type="domain" description="RNA polymerase sigma-70 region 2" evidence="6">
    <location>
        <begin position="34"/>
        <end position="101"/>
    </location>
</feature>
<evidence type="ECO:0000259" key="6">
    <source>
        <dbReference type="Pfam" id="PF04542"/>
    </source>
</evidence>
<dbReference type="InterPro" id="IPR000943">
    <property type="entry name" value="RNA_pol_sigma70"/>
</dbReference>
<evidence type="ECO:0000256" key="2">
    <source>
        <dbReference type="ARBA" id="ARBA00023082"/>
    </source>
</evidence>
<dbReference type="Gene3D" id="1.20.140.160">
    <property type="match status" value="1"/>
</dbReference>
<feature type="region of interest" description="Disordered" evidence="5">
    <location>
        <begin position="156"/>
        <end position="176"/>
    </location>
</feature>
<protein>
    <submittedName>
        <fullName evidence="8">SigB/SigF/SigG family RNA polymerase sigma factor</fullName>
    </submittedName>
</protein>
<dbReference type="InterPro" id="IPR007627">
    <property type="entry name" value="RNA_pol_sigma70_r2"/>
</dbReference>
<evidence type="ECO:0000256" key="5">
    <source>
        <dbReference type="SAM" id="MobiDB-lite"/>
    </source>
</evidence>
<keyword evidence="3" id="KW-0238">DNA-binding</keyword>
<evidence type="ECO:0000256" key="4">
    <source>
        <dbReference type="ARBA" id="ARBA00023163"/>
    </source>
</evidence>
<feature type="domain" description="RNA polymerase sigma-70 region 4" evidence="7">
    <location>
        <begin position="196"/>
        <end position="244"/>
    </location>
</feature>
<proteinExistence type="predicted"/>
<keyword evidence="4" id="KW-0804">Transcription</keyword>
<dbReference type="Gene3D" id="1.20.120.1810">
    <property type="match status" value="1"/>
</dbReference>
<reference evidence="9" key="1">
    <citation type="journal article" date="2019" name="Int. J. Syst. Evol. Microbiol.">
        <title>The Global Catalogue of Microorganisms (GCM) 10K type strain sequencing project: providing services to taxonomists for standard genome sequencing and annotation.</title>
        <authorList>
            <consortium name="The Broad Institute Genomics Platform"/>
            <consortium name="The Broad Institute Genome Sequencing Center for Infectious Disease"/>
            <person name="Wu L."/>
            <person name="Ma J."/>
        </authorList>
    </citation>
    <scope>NUCLEOTIDE SEQUENCE [LARGE SCALE GENOMIC DNA]</scope>
    <source>
        <strain evidence="9">JCM 13518</strain>
    </source>
</reference>
<dbReference type="PANTHER" id="PTHR30385">
    <property type="entry name" value="SIGMA FACTOR F FLAGELLAR"/>
    <property type="match status" value="1"/>
</dbReference>
<sequence length="254" mass="28450">MSVSLDLEEQSRRLLTEARTHRPQERERLENQVVEDHLVLARRLARRYRGRGVADDDLEQVARLGLLQAVRRFDVDQGPFIAFAVPTILGELRRYFRDHAWVVRPGRRIQEVQAAATRARDDLRSELAREPTTAEVAVAIGRPVTEVSEADTVSGAYAPRSLDAPTPGGDLSLAQSWGQEDPNLALAEDLATVGPAIRALDERDRHLLRLRFGEDRKQKDIGDELGISQMQVSRRLTAVLARLRDAVDDTPIAS</sequence>